<dbReference type="InterPro" id="IPR051449">
    <property type="entry name" value="ABC-2_transporter_component"/>
</dbReference>
<evidence type="ECO:0000256" key="6">
    <source>
        <dbReference type="ARBA" id="ARBA00022989"/>
    </source>
</evidence>
<evidence type="ECO:0000256" key="7">
    <source>
        <dbReference type="ARBA" id="ARBA00023136"/>
    </source>
</evidence>
<evidence type="ECO:0000256" key="2">
    <source>
        <dbReference type="ARBA" id="ARBA00007783"/>
    </source>
</evidence>
<feature type="transmembrane region" description="Helical" evidence="8">
    <location>
        <begin position="340"/>
        <end position="362"/>
    </location>
</feature>
<feature type="transmembrane region" description="Helical" evidence="8">
    <location>
        <begin position="26"/>
        <end position="46"/>
    </location>
</feature>
<evidence type="ECO:0000259" key="9">
    <source>
        <dbReference type="PROSITE" id="PS51012"/>
    </source>
</evidence>
<keyword evidence="6 8" id="KW-1133">Transmembrane helix</keyword>
<organism evidence="10 11">
    <name type="scientific">Veillonella rodentium</name>
    <dbReference type="NCBI Taxonomy" id="248315"/>
    <lineage>
        <taxon>Bacteria</taxon>
        <taxon>Bacillati</taxon>
        <taxon>Bacillota</taxon>
        <taxon>Negativicutes</taxon>
        <taxon>Veillonellales</taxon>
        <taxon>Veillonellaceae</taxon>
        <taxon>Veillonella</taxon>
    </lineage>
</organism>
<dbReference type="KEGG" id="vrm:44547418_01446"/>
<dbReference type="PANTHER" id="PTHR30294:SF29">
    <property type="entry name" value="MULTIDRUG ABC TRANSPORTER PERMEASE YBHS-RELATED"/>
    <property type="match status" value="1"/>
</dbReference>
<accession>A0A239ZKN3</accession>
<comment type="subcellular location">
    <subcellularLocation>
        <location evidence="1">Cell membrane</location>
        <topology evidence="1">Multi-pass membrane protein</topology>
    </subcellularLocation>
</comment>
<protein>
    <submittedName>
        <fullName evidence="10">Inner membrane transport permease ybhS</fullName>
    </submittedName>
</protein>
<keyword evidence="4" id="KW-1003">Cell membrane</keyword>
<evidence type="ECO:0000313" key="10">
    <source>
        <dbReference type="EMBL" id="SNV71519.1"/>
    </source>
</evidence>
<gene>
    <name evidence="10" type="primary">ybhS</name>
    <name evidence="10" type="ORF">SAMEA44547418_01446</name>
</gene>
<dbReference type="PROSITE" id="PS51012">
    <property type="entry name" value="ABC_TM2"/>
    <property type="match status" value="1"/>
</dbReference>
<evidence type="ECO:0000256" key="4">
    <source>
        <dbReference type="ARBA" id="ARBA00022475"/>
    </source>
</evidence>
<dbReference type="RefSeq" id="WP_095066335.1">
    <property type="nucleotide sequence ID" value="NZ_LT906470.1"/>
</dbReference>
<feature type="transmembrane region" description="Helical" evidence="8">
    <location>
        <begin position="174"/>
        <end position="196"/>
    </location>
</feature>
<feature type="domain" description="ABC transmembrane type-2" evidence="9">
    <location>
        <begin position="141"/>
        <end position="368"/>
    </location>
</feature>
<evidence type="ECO:0000256" key="3">
    <source>
        <dbReference type="ARBA" id="ARBA00022448"/>
    </source>
</evidence>
<keyword evidence="7 8" id="KW-0472">Membrane</keyword>
<dbReference type="Proteomes" id="UP000214973">
    <property type="component" value="Chromosome 1"/>
</dbReference>
<keyword evidence="5 8" id="KW-0812">Transmembrane</keyword>
<reference evidence="10 11" key="1">
    <citation type="submission" date="2017-06" db="EMBL/GenBank/DDBJ databases">
        <authorList>
            <consortium name="Pathogen Informatics"/>
        </authorList>
    </citation>
    <scope>NUCLEOTIDE SEQUENCE [LARGE SCALE GENOMIC DNA]</scope>
    <source>
        <strain evidence="10 11">NCTC12018</strain>
    </source>
</reference>
<evidence type="ECO:0000256" key="8">
    <source>
        <dbReference type="SAM" id="Phobius"/>
    </source>
</evidence>
<evidence type="ECO:0000256" key="5">
    <source>
        <dbReference type="ARBA" id="ARBA00022692"/>
    </source>
</evidence>
<proteinExistence type="inferred from homology"/>
<dbReference type="EMBL" id="LT906470">
    <property type="protein sequence ID" value="SNV71519.1"/>
    <property type="molecule type" value="Genomic_DNA"/>
</dbReference>
<feature type="transmembrane region" description="Helical" evidence="8">
    <location>
        <begin position="283"/>
        <end position="305"/>
    </location>
</feature>
<dbReference type="Gene3D" id="3.40.1710.10">
    <property type="entry name" value="abc type-2 transporter like domain"/>
    <property type="match status" value="1"/>
</dbReference>
<comment type="similarity">
    <text evidence="2">Belongs to the ABC-2 integral membrane protein family.</text>
</comment>
<feature type="transmembrane region" description="Helical" evidence="8">
    <location>
        <begin position="252"/>
        <end position="276"/>
    </location>
</feature>
<dbReference type="GO" id="GO:0005886">
    <property type="term" value="C:plasma membrane"/>
    <property type="evidence" value="ECO:0007669"/>
    <property type="project" value="UniProtKB-SubCell"/>
</dbReference>
<dbReference type="PANTHER" id="PTHR30294">
    <property type="entry name" value="MEMBRANE COMPONENT OF ABC TRANSPORTER YHHJ-RELATED"/>
    <property type="match status" value="1"/>
</dbReference>
<dbReference type="AlphaFoldDB" id="A0A239ZKN3"/>
<sequence>MNGFIKRFSSLVHKETLQVLRDPSTILLGVVLPILLIILIGSGVTLDVKHVPIAVVMERQDAMSESVYDSLNGSEYFQPIAVRDRNTAELLMEKRKVDAILVIPQDFSSQVMRGQGKVQGIYYGVDTSVAMSVQSYVTSAINLWAAKNIPFMMRGGYITMNHRMWFNEENTSTWFLIPGLIMIIMTIVSVFLTAVVMAREWERGTFEALFVTPVKPIEIILAKIVPYYVLAMSGMLFCLGVSYFFYDVPMRGSLWIICIVSTLYLIVSLNMGLLISALTKKQFLACQMASLTSFLPALMLTGFLFDPHSQPVVIQYVSRMLPSTYYLELLKSLFLGGNNWYLIIKNSAVLSGFAVCFTFLTIHITRKKVK</sequence>
<feature type="transmembrane region" description="Helical" evidence="8">
    <location>
        <begin position="225"/>
        <end position="246"/>
    </location>
</feature>
<dbReference type="Pfam" id="PF12698">
    <property type="entry name" value="ABC2_membrane_3"/>
    <property type="match status" value="1"/>
</dbReference>
<evidence type="ECO:0000256" key="1">
    <source>
        <dbReference type="ARBA" id="ARBA00004651"/>
    </source>
</evidence>
<keyword evidence="11" id="KW-1185">Reference proteome</keyword>
<name>A0A239ZKN3_9FIRM</name>
<keyword evidence="3" id="KW-0813">Transport</keyword>
<dbReference type="InterPro" id="IPR047817">
    <property type="entry name" value="ABC2_TM_bact-type"/>
</dbReference>
<evidence type="ECO:0000313" key="11">
    <source>
        <dbReference type="Proteomes" id="UP000214973"/>
    </source>
</evidence>
<dbReference type="GO" id="GO:0140359">
    <property type="term" value="F:ABC-type transporter activity"/>
    <property type="evidence" value="ECO:0007669"/>
    <property type="project" value="InterPro"/>
</dbReference>
<dbReference type="InterPro" id="IPR013525">
    <property type="entry name" value="ABC2_TM"/>
</dbReference>